<protein>
    <submittedName>
        <fullName evidence="1">Uncharacterized protein</fullName>
    </submittedName>
</protein>
<proteinExistence type="predicted"/>
<dbReference type="OrthoDB" id="10381057at2759"/>
<accession>A0A8J2WLJ8</accession>
<evidence type="ECO:0000313" key="2">
    <source>
        <dbReference type="Proteomes" id="UP000789390"/>
    </source>
</evidence>
<keyword evidence="2" id="KW-1185">Reference proteome</keyword>
<name>A0A8J2WLJ8_9CRUS</name>
<dbReference type="EMBL" id="CAKKLH010000268">
    <property type="protein sequence ID" value="CAH0107375.1"/>
    <property type="molecule type" value="Genomic_DNA"/>
</dbReference>
<dbReference type="AlphaFoldDB" id="A0A8J2WLJ8"/>
<dbReference type="Proteomes" id="UP000789390">
    <property type="component" value="Unassembled WGS sequence"/>
</dbReference>
<organism evidence="1 2">
    <name type="scientific">Daphnia galeata</name>
    <dbReference type="NCBI Taxonomy" id="27404"/>
    <lineage>
        <taxon>Eukaryota</taxon>
        <taxon>Metazoa</taxon>
        <taxon>Ecdysozoa</taxon>
        <taxon>Arthropoda</taxon>
        <taxon>Crustacea</taxon>
        <taxon>Branchiopoda</taxon>
        <taxon>Diplostraca</taxon>
        <taxon>Cladocera</taxon>
        <taxon>Anomopoda</taxon>
        <taxon>Daphniidae</taxon>
        <taxon>Daphnia</taxon>
    </lineage>
</organism>
<reference evidence="1" key="1">
    <citation type="submission" date="2021-11" db="EMBL/GenBank/DDBJ databases">
        <authorList>
            <person name="Schell T."/>
        </authorList>
    </citation>
    <scope>NUCLEOTIDE SEQUENCE</scope>
    <source>
        <strain evidence="1">M5</strain>
    </source>
</reference>
<evidence type="ECO:0000313" key="1">
    <source>
        <dbReference type="EMBL" id="CAH0107375.1"/>
    </source>
</evidence>
<comment type="caution">
    <text evidence="1">The sequence shown here is derived from an EMBL/GenBank/DDBJ whole genome shotgun (WGS) entry which is preliminary data.</text>
</comment>
<gene>
    <name evidence="1" type="ORF">DGAL_LOCUS10667</name>
</gene>
<sequence length="66" mass="8043">MNSEMDERKTDNVKECTEPAEIKESREKFFSSFYDTVPCVKNESKMKEEQRKQEVKDRCRHVRAYY</sequence>